<feature type="compositionally biased region" description="Pro residues" evidence="1">
    <location>
        <begin position="44"/>
        <end position="60"/>
    </location>
</feature>
<dbReference type="AlphaFoldDB" id="A0A4P9W9K6"/>
<reference evidence="5" key="1">
    <citation type="journal article" date="2018" name="Nat. Microbiol.">
        <title>Leveraging single-cell genomics to expand the fungal tree of life.</title>
        <authorList>
            <person name="Ahrendt S.R."/>
            <person name="Quandt C.A."/>
            <person name="Ciobanu D."/>
            <person name="Clum A."/>
            <person name="Salamov A."/>
            <person name="Andreopoulos B."/>
            <person name="Cheng J.F."/>
            <person name="Woyke T."/>
            <person name="Pelin A."/>
            <person name="Henrissat B."/>
            <person name="Reynolds N.K."/>
            <person name="Benny G.L."/>
            <person name="Smith M.E."/>
            <person name="James T.Y."/>
            <person name="Grigoriev I.V."/>
        </authorList>
    </citation>
    <scope>NUCLEOTIDE SEQUENCE [LARGE SCALE GENOMIC DNA]</scope>
</reference>
<evidence type="ECO:0000259" key="3">
    <source>
        <dbReference type="Pfam" id="PF06724"/>
    </source>
</evidence>
<dbReference type="Proteomes" id="UP000269721">
    <property type="component" value="Unassembled WGS sequence"/>
</dbReference>
<dbReference type="Pfam" id="PF06724">
    <property type="entry name" value="DUF1206"/>
    <property type="match status" value="1"/>
</dbReference>
<keyword evidence="2" id="KW-0812">Transmembrane</keyword>
<proteinExistence type="predicted"/>
<evidence type="ECO:0000256" key="1">
    <source>
        <dbReference type="SAM" id="MobiDB-lite"/>
    </source>
</evidence>
<evidence type="ECO:0000256" key="2">
    <source>
        <dbReference type="SAM" id="Phobius"/>
    </source>
</evidence>
<feature type="region of interest" description="Disordered" evidence="1">
    <location>
        <begin position="1"/>
        <end position="99"/>
    </location>
</feature>
<feature type="transmembrane region" description="Helical" evidence="2">
    <location>
        <begin position="183"/>
        <end position="207"/>
    </location>
</feature>
<keyword evidence="5" id="KW-1185">Reference proteome</keyword>
<dbReference type="OrthoDB" id="18869at2759"/>
<sequence length="261" mass="28913">MEHSRSEPPPLLSFRQKYINLPSPNAIPDSPQLHPAMRDHTSPHPGPPIPPPPAHYPPSLPQFEINFPEEIDLDDPPPTPLSPLAPADTLGPESAGLPLKRTGTTRSRISQLGHNVHLPDSYAHPHGIEDKWKTIERRCGRIGFGAKGMVYGLVGGMTCWSAVHLDTNDSQRSNESPQGAFMLIGGFPAGNGFLFVMLFGLSMYATWRFWEAYTMQGADATFGYKKNWFSYRLSPFNSASSRTFVTLTCFFHQLAPCITPQ</sequence>
<feature type="domain" description="DUF1206" evidence="3">
    <location>
        <begin position="142"/>
        <end position="214"/>
    </location>
</feature>
<accession>A0A4P9W9K6</accession>
<keyword evidence="2" id="KW-1133">Transmembrane helix</keyword>
<keyword evidence="2" id="KW-0472">Membrane</keyword>
<gene>
    <name evidence="4" type="ORF">BDK51DRAFT_36664</name>
</gene>
<organism evidence="4 5">
    <name type="scientific">Blyttiomyces helicus</name>
    <dbReference type="NCBI Taxonomy" id="388810"/>
    <lineage>
        <taxon>Eukaryota</taxon>
        <taxon>Fungi</taxon>
        <taxon>Fungi incertae sedis</taxon>
        <taxon>Chytridiomycota</taxon>
        <taxon>Chytridiomycota incertae sedis</taxon>
        <taxon>Chytridiomycetes</taxon>
        <taxon>Chytridiomycetes incertae sedis</taxon>
        <taxon>Blyttiomyces</taxon>
    </lineage>
</organism>
<evidence type="ECO:0000313" key="5">
    <source>
        <dbReference type="Proteomes" id="UP000269721"/>
    </source>
</evidence>
<feature type="transmembrane region" description="Helical" evidence="2">
    <location>
        <begin position="142"/>
        <end position="163"/>
    </location>
</feature>
<dbReference type="InterPro" id="IPR009597">
    <property type="entry name" value="DUF1206"/>
</dbReference>
<name>A0A4P9W9K6_9FUNG</name>
<evidence type="ECO:0000313" key="4">
    <source>
        <dbReference type="EMBL" id="RKO86896.1"/>
    </source>
</evidence>
<protein>
    <recommendedName>
        <fullName evidence="3">DUF1206 domain-containing protein</fullName>
    </recommendedName>
</protein>
<dbReference type="EMBL" id="KZ997831">
    <property type="protein sequence ID" value="RKO86896.1"/>
    <property type="molecule type" value="Genomic_DNA"/>
</dbReference>